<protein>
    <submittedName>
        <fullName evidence="3">HECT domain-containing protein</fullName>
    </submittedName>
</protein>
<proteinExistence type="predicted"/>
<dbReference type="WBParaSite" id="maker-unitig_34739-snap-gene-0.2-mRNA-1">
    <property type="protein sequence ID" value="maker-unitig_34739-snap-gene-0.2-mRNA-1"/>
    <property type="gene ID" value="maker-unitig_34739-snap-gene-0.2"/>
</dbReference>
<feature type="region of interest" description="Disordered" evidence="1">
    <location>
        <begin position="238"/>
        <end position="310"/>
    </location>
</feature>
<dbReference type="PANTHER" id="PTHR31139:SF4">
    <property type="entry name" value="ECTOPIC P GRANULES PROTEIN 5 HOMOLOG"/>
    <property type="match status" value="1"/>
</dbReference>
<reference evidence="3" key="1">
    <citation type="submission" date="2016-11" db="UniProtKB">
        <authorList>
            <consortium name="WormBaseParasite"/>
        </authorList>
    </citation>
    <scope>IDENTIFICATION</scope>
</reference>
<dbReference type="InterPro" id="IPR051436">
    <property type="entry name" value="Autophagy-related_EPG5"/>
</dbReference>
<evidence type="ECO:0000313" key="2">
    <source>
        <dbReference type="Proteomes" id="UP000095280"/>
    </source>
</evidence>
<feature type="region of interest" description="Disordered" evidence="1">
    <location>
        <begin position="1"/>
        <end position="26"/>
    </location>
</feature>
<feature type="region of interest" description="Disordered" evidence="1">
    <location>
        <begin position="198"/>
        <end position="225"/>
    </location>
</feature>
<sequence length="934" mass="102670">SAIRSSNSAAAKRAAKSNTNSLSVDQADDVTDMLLEADDIVQATEAAKNRIKNQGNSGAKQTQSLKQFSGHQLLLEAEVSPPRRRRLRQLLNLLQSPVPLTEAQLAVAVSQSTAKPLGLMMRCRQYLKCVELSIILKDPQLFELSIILKESSAVELSIILNDHQVLREADTQDMREFRRRGAVLSFLRPPAVAARTIGSAPRLGRARQRPATYHSALDSPDARPRLGHSLFRLGYRGQAEAAHKGRQRASRRVRNDSRRGGNYTSSRSVGTRMSWKQNRSGTDAPGGNAHSARSTPPPRRAHPPMQGESGGDTCDPQCTQCLVVRPHFLCLCLRLRRLRSSRAQSCRDYPRSDGRAQADEAFQDDVRAWLIELGGTLLRCAPGVNTCTCCGELLRCPPGVGDWGACLVQLPADQLIDSLLAATAGHRLLLLRICVWLHCSLLFMAPFEALDSLPGAGEQPQHQQQQQQDDSSRWIFVDEEGEAYDNQRDALTELRDTRPASLLAFVNSFVSIAELGFDSLKQAARYRLVSRWLGHVIRQALVLLSDRFLAESTVNYQPQQWATMSATMERVFLRSVLEHCSALEARHSWQYLTELPLDCLSGQCKLSLINTLLQDCGLIELESRLTALSPSEAIYLLTSLSNVACQCDASVPDQRNLLLSITDEIFNLAFVREHTRDLCGKVGCELLTSIGLRHPLVLREMLDYVDRAKLDMVFGPIQGSAISNICARQGTAHSVSALADLVSVEVASELSIARLVLDGFNWSVDFNNPAVLFLPHETHVEVALILVQASQQLFSNKSFAQQLRSGGINAFPPQSVEERFYLLVCVNLMAPDSAWPTLNAHACCCPSCGLTGSIRSLHCFGGLLKEGLEADNPGELLSTGLTQPDQPVPIEKQTRLALGVSRARAAAMLTPTEPANTLLKPHCSLCSGHPSHVR</sequence>
<feature type="compositionally biased region" description="Low complexity" evidence="1">
    <location>
        <begin position="1"/>
        <end position="21"/>
    </location>
</feature>
<organism evidence="2 3">
    <name type="scientific">Macrostomum lignano</name>
    <dbReference type="NCBI Taxonomy" id="282301"/>
    <lineage>
        <taxon>Eukaryota</taxon>
        <taxon>Metazoa</taxon>
        <taxon>Spiralia</taxon>
        <taxon>Lophotrochozoa</taxon>
        <taxon>Platyhelminthes</taxon>
        <taxon>Rhabditophora</taxon>
        <taxon>Macrostomorpha</taxon>
        <taxon>Macrostomida</taxon>
        <taxon>Macrostomidae</taxon>
        <taxon>Macrostomum</taxon>
    </lineage>
</organism>
<accession>A0A1I8FIS7</accession>
<name>A0A1I8FIS7_9PLAT</name>
<evidence type="ECO:0000256" key="1">
    <source>
        <dbReference type="SAM" id="MobiDB-lite"/>
    </source>
</evidence>
<evidence type="ECO:0000313" key="3">
    <source>
        <dbReference type="WBParaSite" id="maker-unitig_34739-snap-gene-0.2-mRNA-1"/>
    </source>
</evidence>
<dbReference type="GO" id="GO:0005737">
    <property type="term" value="C:cytoplasm"/>
    <property type="evidence" value="ECO:0007669"/>
    <property type="project" value="TreeGrafter"/>
</dbReference>
<keyword evidence="2" id="KW-1185">Reference proteome</keyword>
<feature type="compositionally biased region" description="Polar residues" evidence="1">
    <location>
        <begin position="262"/>
        <end position="281"/>
    </location>
</feature>
<dbReference type="Proteomes" id="UP000095280">
    <property type="component" value="Unplaced"/>
</dbReference>
<dbReference type="PANTHER" id="PTHR31139">
    <property type="entry name" value="ECTOPIC P GRANULES PROTEIN 5 HOMOLOG"/>
    <property type="match status" value="1"/>
</dbReference>
<dbReference type="GO" id="GO:0097352">
    <property type="term" value="P:autophagosome maturation"/>
    <property type="evidence" value="ECO:0007669"/>
    <property type="project" value="TreeGrafter"/>
</dbReference>
<dbReference type="AlphaFoldDB" id="A0A1I8FIS7"/>